<feature type="chain" id="PRO_5022941950" evidence="3">
    <location>
        <begin position="19"/>
        <end position="587"/>
    </location>
</feature>
<dbReference type="EMBL" id="ML213503">
    <property type="protein sequence ID" value="TFK57591.1"/>
    <property type="molecule type" value="Genomic_DNA"/>
</dbReference>
<protein>
    <submittedName>
        <fullName evidence="5">Beta-lactamase/transpeptidase-like protein</fullName>
    </submittedName>
</protein>
<evidence type="ECO:0000256" key="2">
    <source>
        <dbReference type="SAM" id="MobiDB-lite"/>
    </source>
</evidence>
<evidence type="ECO:0000259" key="4">
    <source>
        <dbReference type="Pfam" id="PF00144"/>
    </source>
</evidence>
<dbReference type="PANTHER" id="PTHR46825">
    <property type="entry name" value="D-ALANYL-D-ALANINE-CARBOXYPEPTIDASE/ENDOPEPTIDASE AMPH"/>
    <property type="match status" value="1"/>
</dbReference>
<feature type="signal peptide" evidence="3">
    <location>
        <begin position="1"/>
        <end position="18"/>
    </location>
</feature>
<dbReference type="Gene3D" id="3.40.710.10">
    <property type="entry name" value="DD-peptidase/beta-lactamase superfamily"/>
    <property type="match status" value="1"/>
</dbReference>
<evidence type="ECO:0000313" key="6">
    <source>
        <dbReference type="Proteomes" id="UP000305948"/>
    </source>
</evidence>
<keyword evidence="6" id="KW-1185">Reference proteome</keyword>
<reference evidence="5 6" key="1">
    <citation type="journal article" date="2019" name="Nat. Ecol. Evol.">
        <title>Megaphylogeny resolves global patterns of mushroom evolution.</title>
        <authorList>
            <person name="Varga T."/>
            <person name="Krizsan K."/>
            <person name="Foldi C."/>
            <person name="Dima B."/>
            <person name="Sanchez-Garcia M."/>
            <person name="Sanchez-Ramirez S."/>
            <person name="Szollosi G.J."/>
            <person name="Szarkandi J.G."/>
            <person name="Papp V."/>
            <person name="Albert L."/>
            <person name="Andreopoulos W."/>
            <person name="Angelini C."/>
            <person name="Antonin V."/>
            <person name="Barry K.W."/>
            <person name="Bougher N.L."/>
            <person name="Buchanan P."/>
            <person name="Buyck B."/>
            <person name="Bense V."/>
            <person name="Catcheside P."/>
            <person name="Chovatia M."/>
            <person name="Cooper J."/>
            <person name="Damon W."/>
            <person name="Desjardin D."/>
            <person name="Finy P."/>
            <person name="Geml J."/>
            <person name="Haridas S."/>
            <person name="Hughes K."/>
            <person name="Justo A."/>
            <person name="Karasinski D."/>
            <person name="Kautmanova I."/>
            <person name="Kiss B."/>
            <person name="Kocsube S."/>
            <person name="Kotiranta H."/>
            <person name="LaButti K.M."/>
            <person name="Lechner B.E."/>
            <person name="Liimatainen K."/>
            <person name="Lipzen A."/>
            <person name="Lukacs Z."/>
            <person name="Mihaltcheva S."/>
            <person name="Morgado L.N."/>
            <person name="Niskanen T."/>
            <person name="Noordeloos M.E."/>
            <person name="Ohm R.A."/>
            <person name="Ortiz-Santana B."/>
            <person name="Ovrebo C."/>
            <person name="Racz N."/>
            <person name="Riley R."/>
            <person name="Savchenko A."/>
            <person name="Shiryaev A."/>
            <person name="Soop K."/>
            <person name="Spirin V."/>
            <person name="Szebenyi C."/>
            <person name="Tomsovsky M."/>
            <person name="Tulloss R.E."/>
            <person name="Uehling J."/>
            <person name="Grigoriev I.V."/>
            <person name="Vagvolgyi C."/>
            <person name="Papp T."/>
            <person name="Martin F.M."/>
            <person name="Miettinen O."/>
            <person name="Hibbett D.S."/>
            <person name="Nagy L.G."/>
        </authorList>
    </citation>
    <scope>NUCLEOTIDE SEQUENCE [LARGE SCALE GENOMIC DNA]</scope>
    <source>
        <strain evidence="5 6">OMC1185</strain>
    </source>
</reference>
<dbReference type="AlphaFoldDB" id="A0A5C3NV33"/>
<proteinExistence type="inferred from homology"/>
<evidence type="ECO:0000256" key="1">
    <source>
        <dbReference type="ARBA" id="ARBA00038215"/>
    </source>
</evidence>
<evidence type="ECO:0000256" key="3">
    <source>
        <dbReference type="SAM" id="SignalP"/>
    </source>
</evidence>
<organism evidence="5 6">
    <name type="scientific">Heliocybe sulcata</name>
    <dbReference type="NCBI Taxonomy" id="5364"/>
    <lineage>
        <taxon>Eukaryota</taxon>
        <taxon>Fungi</taxon>
        <taxon>Dikarya</taxon>
        <taxon>Basidiomycota</taxon>
        <taxon>Agaricomycotina</taxon>
        <taxon>Agaricomycetes</taxon>
        <taxon>Gloeophyllales</taxon>
        <taxon>Gloeophyllaceae</taxon>
        <taxon>Heliocybe</taxon>
    </lineage>
</organism>
<comment type="similarity">
    <text evidence="1">Belongs to the peptidase S12 family.</text>
</comment>
<dbReference type="OrthoDB" id="5946976at2759"/>
<name>A0A5C3NV33_9AGAM</name>
<dbReference type="InterPro" id="IPR050491">
    <property type="entry name" value="AmpC-like"/>
</dbReference>
<feature type="compositionally biased region" description="Basic and acidic residues" evidence="2">
    <location>
        <begin position="415"/>
        <end position="427"/>
    </location>
</feature>
<dbReference type="STRING" id="5364.A0A5C3NV33"/>
<evidence type="ECO:0000313" key="5">
    <source>
        <dbReference type="EMBL" id="TFK57591.1"/>
    </source>
</evidence>
<feature type="domain" description="Beta-lactamase-related" evidence="4">
    <location>
        <begin position="51"/>
        <end position="391"/>
    </location>
</feature>
<gene>
    <name evidence="5" type="ORF">OE88DRAFT_1716145</name>
</gene>
<feature type="region of interest" description="Disordered" evidence="2">
    <location>
        <begin position="415"/>
        <end position="437"/>
    </location>
</feature>
<dbReference type="PANTHER" id="PTHR46825:SF15">
    <property type="entry name" value="BETA-LACTAMASE-RELATED DOMAIN-CONTAINING PROTEIN"/>
    <property type="match status" value="1"/>
</dbReference>
<dbReference type="InterPro" id="IPR001466">
    <property type="entry name" value="Beta-lactam-related"/>
</dbReference>
<dbReference type="InterPro" id="IPR012338">
    <property type="entry name" value="Beta-lactam/transpept-like"/>
</dbReference>
<dbReference type="SUPFAM" id="SSF56601">
    <property type="entry name" value="beta-lactamase/transpeptidase-like"/>
    <property type="match status" value="1"/>
</dbReference>
<dbReference type="Pfam" id="PF00144">
    <property type="entry name" value="Beta-lactamase"/>
    <property type="match status" value="1"/>
</dbReference>
<accession>A0A5C3NV33</accession>
<keyword evidence="3" id="KW-0732">Signal</keyword>
<sequence length="587" mass="64855">MRLAQVLLGVGLARGIYAQVVEGGQFPLDATEFAAHGQTIGEVITPELYSTIQDILKAQNVSGLSVGLVKPNGETELKTWGIKTDEGDAMTSDTLFNLASCSKAFTAASIGILMDDYASGKNSTPLPPGLKEFTWNTKVKDILPGEWQIMDEWASEKANIRDILSHVSGLPRHDYSYGPYDSPQDIVTHMKHLRPAYELREHWHYNNQMYVTASYIISKYAGPYMTFVKERIFKPLNMTSTTFSPEEAIASGKLTVTWTHTGRRIPFWFTEDTIELQAGAGGVTSSAEDMTRWLAFLLSGGLHPETNETLISPSAFNEITTAHVVTDGKAPNPNLSVAGYGMGWWRQSYRGHEFAYHSGAIPGFSTRTVFMPSDGLGMVLFLNVDEKASVHRKLSFKIMDSFLNISETDHSSHWDSRAKAHSNDHTVKPPPYKGTSNGSIELTSLSGTYSNPGYGAFTICDPSSTSQYCSEVLTDFSAVDSVSKRATEAQLYAGWPRIWSTHLRFVRQKDNEFEVIFTALFPRGYGPDSTPFETTETGEGQARAEFVVENGKVIGFGLFGLIGEETERDRAGGSIQQRAEAWFTRVV</sequence>
<dbReference type="Proteomes" id="UP000305948">
    <property type="component" value="Unassembled WGS sequence"/>
</dbReference>